<protein>
    <submittedName>
        <fullName evidence="2">Uncharacterized protein</fullName>
    </submittedName>
</protein>
<gene>
    <name evidence="2" type="ORF">PIB30_046914</name>
</gene>
<feature type="region of interest" description="Disordered" evidence="1">
    <location>
        <begin position="14"/>
        <end position="44"/>
    </location>
</feature>
<name>A0ABU6WGH9_9FABA</name>
<evidence type="ECO:0000256" key="1">
    <source>
        <dbReference type="SAM" id="MobiDB-lite"/>
    </source>
</evidence>
<reference evidence="2 3" key="1">
    <citation type="journal article" date="2023" name="Plants (Basel)">
        <title>Bridging the Gap: Combining Genomics and Transcriptomics Approaches to Understand Stylosanthes scabra, an Orphan Legume from the Brazilian Caatinga.</title>
        <authorList>
            <person name="Ferreira-Neto J.R.C."/>
            <person name="da Silva M.D."/>
            <person name="Binneck E."/>
            <person name="de Melo N.F."/>
            <person name="da Silva R.H."/>
            <person name="de Melo A.L.T.M."/>
            <person name="Pandolfi V."/>
            <person name="Bustamante F.O."/>
            <person name="Brasileiro-Vidal A.C."/>
            <person name="Benko-Iseppon A.M."/>
        </authorList>
    </citation>
    <scope>NUCLEOTIDE SEQUENCE [LARGE SCALE GENOMIC DNA]</scope>
    <source>
        <tissue evidence="2">Leaves</tissue>
    </source>
</reference>
<comment type="caution">
    <text evidence="2">The sequence shown here is derived from an EMBL/GenBank/DDBJ whole genome shotgun (WGS) entry which is preliminary data.</text>
</comment>
<dbReference type="Proteomes" id="UP001341840">
    <property type="component" value="Unassembled WGS sequence"/>
</dbReference>
<evidence type="ECO:0000313" key="3">
    <source>
        <dbReference type="Proteomes" id="UP001341840"/>
    </source>
</evidence>
<proteinExistence type="predicted"/>
<organism evidence="2 3">
    <name type="scientific">Stylosanthes scabra</name>
    <dbReference type="NCBI Taxonomy" id="79078"/>
    <lineage>
        <taxon>Eukaryota</taxon>
        <taxon>Viridiplantae</taxon>
        <taxon>Streptophyta</taxon>
        <taxon>Embryophyta</taxon>
        <taxon>Tracheophyta</taxon>
        <taxon>Spermatophyta</taxon>
        <taxon>Magnoliopsida</taxon>
        <taxon>eudicotyledons</taxon>
        <taxon>Gunneridae</taxon>
        <taxon>Pentapetalae</taxon>
        <taxon>rosids</taxon>
        <taxon>fabids</taxon>
        <taxon>Fabales</taxon>
        <taxon>Fabaceae</taxon>
        <taxon>Papilionoideae</taxon>
        <taxon>50 kb inversion clade</taxon>
        <taxon>dalbergioids sensu lato</taxon>
        <taxon>Dalbergieae</taxon>
        <taxon>Pterocarpus clade</taxon>
        <taxon>Stylosanthes</taxon>
    </lineage>
</organism>
<keyword evidence="3" id="KW-1185">Reference proteome</keyword>
<evidence type="ECO:0000313" key="2">
    <source>
        <dbReference type="EMBL" id="MED6184379.1"/>
    </source>
</evidence>
<dbReference type="EMBL" id="JASCZI010181539">
    <property type="protein sequence ID" value="MED6184379.1"/>
    <property type="molecule type" value="Genomic_DNA"/>
</dbReference>
<sequence>MPTILTMELSPISRRNRQTPRHFGPLAKPSSLAQEIDDRDATGANDEDVYGAELAGAEHDGIVVHLQRDFKWWLFQRLLKNTDNIALLVRPFGPLRPQTIIFPKTKLPFHLLGFSPSSHRPHH</sequence>
<accession>A0ABU6WGH9</accession>